<dbReference type="PROSITE" id="PS51257">
    <property type="entry name" value="PROKAR_LIPOPROTEIN"/>
    <property type="match status" value="1"/>
</dbReference>
<evidence type="ECO:0000313" key="2">
    <source>
        <dbReference type="Proteomes" id="UP000541352"/>
    </source>
</evidence>
<dbReference type="AlphaFoldDB" id="A0A7W5ZMR5"/>
<proteinExistence type="predicted"/>
<dbReference type="EMBL" id="JACIBY010000008">
    <property type="protein sequence ID" value="MBB3839751.1"/>
    <property type="molecule type" value="Genomic_DNA"/>
</dbReference>
<reference evidence="1 2" key="1">
    <citation type="submission" date="2020-08" db="EMBL/GenBank/DDBJ databases">
        <title>Genomic Encyclopedia of Type Strains, Phase IV (KMG-IV): sequencing the most valuable type-strain genomes for metagenomic binning, comparative biology and taxonomic classification.</title>
        <authorList>
            <person name="Goeker M."/>
        </authorList>
    </citation>
    <scope>NUCLEOTIDE SEQUENCE [LARGE SCALE GENOMIC DNA]</scope>
    <source>
        <strain evidence="1 2">DSM 17976</strain>
    </source>
</reference>
<accession>A0A7W5ZMR5</accession>
<comment type="caution">
    <text evidence="1">The sequence shown here is derived from an EMBL/GenBank/DDBJ whole genome shotgun (WGS) entry which is preliminary data.</text>
</comment>
<name>A0A7W5ZMR5_9BACT</name>
<sequence length="151" mass="17021">MNTPFKSLAFGILFVASLVSCTKEPSLPPKERFLSDKPWYVTAYTVQLGSRYEDRLSAMPNCLKDDIYVFTAKKQYEYNAGATKCAPNDAQVIHTGIWSLSEDGSTLKINIKTGDSGLGLYEYKVTELSEHMLQLQYSDGGFVYRLLFEHP</sequence>
<organism evidence="1 2">
    <name type="scientific">Runella defluvii</name>
    <dbReference type="NCBI Taxonomy" id="370973"/>
    <lineage>
        <taxon>Bacteria</taxon>
        <taxon>Pseudomonadati</taxon>
        <taxon>Bacteroidota</taxon>
        <taxon>Cytophagia</taxon>
        <taxon>Cytophagales</taxon>
        <taxon>Spirosomataceae</taxon>
        <taxon>Runella</taxon>
    </lineage>
</organism>
<protein>
    <recommendedName>
        <fullName evidence="3">Lipocalin-like domain-containing protein</fullName>
    </recommendedName>
</protein>
<dbReference type="Proteomes" id="UP000541352">
    <property type="component" value="Unassembled WGS sequence"/>
</dbReference>
<evidence type="ECO:0008006" key="3">
    <source>
        <dbReference type="Google" id="ProtNLM"/>
    </source>
</evidence>
<keyword evidence="2" id="KW-1185">Reference proteome</keyword>
<evidence type="ECO:0000313" key="1">
    <source>
        <dbReference type="EMBL" id="MBB3839751.1"/>
    </source>
</evidence>
<gene>
    <name evidence="1" type="ORF">FHS57_003762</name>
</gene>
<dbReference type="RefSeq" id="WP_183976291.1">
    <property type="nucleotide sequence ID" value="NZ_JACIBY010000008.1"/>
</dbReference>